<dbReference type="CDD" id="cd03801">
    <property type="entry name" value="GT4_PimA-like"/>
    <property type="match status" value="1"/>
</dbReference>
<dbReference type="Gene3D" id="3.40.50.2000">
    <property type="entry name" value="Glycogen Phosphorylase B"/>
    <property type="match status" value="2"/>
</dbReference>
<keyword evidence="5" id="KW-1185">Reference proteome</keyword>
<dbReference type="EMBL" id="JAOZYB010000352">
    <property type="protein sequence ID" value="MEB3966156.1"/>
    <property type="molecule type" value="Genomic_DNA"/>
</dbReference>
<keyword evidence="1" id="KW-0328">Glycosyltransferase</keyword>
<protein>
    <submittedName>
        <fullName evidence="4">Glycosyltransferase family 4 protein</fullName>
    </submittedName>
</protein>
<organism evidence="4 5">
    <name type="scientific">Streptomyces kunmingensis</name>
    <dbReference type="NCBI Taxonomy" id="68225"/>
    <lineage>
        <taxon>Bacteria</taxon>
        <taxon>Bacillati</taxon>
        <taxon>Actinomycetota</taxon>
        <taxon>Actinomycetes</taxon>
        <taxon>Kitasatosporales</taxon>
        <taxon>Streptomycetaceae</taxon>
        <taxon>Streptomyces</taxon>
    </lineage>
</organism>
<proteinExistence type="predicted"/>
<dbReference type="Pfam" id="PF13692">
    <property type="entry name" value="Glyco_trans_1_4"/>
    <property type="match status" value="1"/>
</dbReference>
<name>A0ABU6CPL7_9ACTN</name>
<feature type="domain" description="Glycosyltransferase subfamily 4-like N-terminal" evidence="3">
    <location>
        <begin position="16"/>
        <end position="197"/>
    </location>
</feature>
<accession>A0ABU6CPL7</accession>
<evidence type="ECO:0000259" key="3">
    <source>
        <dbReference type="Pfam" id="PF13579"/>
    </source>
</evidence>
<evidence type="ECO:0000313" key="5">
    <source>
        <dbReference type="Proteomes" id="UP001352223"/>
    </source>
</evidence>
<dbReference type="Proteomes" id="UP001352223">
    <property type="component" value="Unassembled WGS sequence"/>
</dbReference>
<dbReference type="Pfam" id="PF13579">
    <property type="entry name" value="Glyco_trans_4_4"/>
    <property type="match status" value="1"/>
</dbReference>
<dbReference type="PANTHER" id="PTHR45947:SF13">
    <property type="entry name" value="TRANSFERASE"/>
    <property type="match status" value="1"/>
</dbReference>
<dbReference type="PANTHER" id="PTHR45947">
    <property type="entry name" value="SULFOQUINOVOSYL TRANSFERASE SQD2"/>
    <property type="match status" value="1"/>
</dbReference>
<keyword evidence="2" id="KW-0808">Transferase</keyword>
<gene>
    <name evidence="4" type="ORF">OKJ48_38920</name>
</gene>
<dbReference type="RefSeq" id="WP_324775152.1">
    <property type="nucleotide sequence ID" value="NZ_BAAATS010000017.1"/>
</dbReference>
<comment type="caution">
    <text evidence="4">The sequence shown here is derived from an EMBL/GenBank/DDBJ whole genome shotgun (WGS) entry which is preliminary data.</text>
</comment>
<evidence type="ECO:0000313" key="4">
    <source>
        <dbReference type="EMBL" id="MEB3966156.1"/>
    </source>
</evidence>
<dbReference type="InterPro" id="IPR028098">
    <property type="entry name" value="Glyco_trans_4-like_N"/>
</dbReference>
<evidence type="ECO:0000256" key="1">
    <source>
        <dbReference type="ARBA" id="ARBA00022676"/>
    </source>
</evidence>
<evidence type="ECO:0000256" key="2">
    <source>
        <dbReference type="ARBA" id="ARBA00022679"/>
    </source>
</evidence>
<sequence>MKVALVHGFHGPSVPGGEDEAVLDQAAALGRAGHEVRLFATRTDGPRTASRYAARRAVTLATGYGRGPLPVLRAFAPDVVHVHTLPPGPGRSWTAEWTRPLVATLHNYRPLCAAAGQDPDGAPCARCVDGDRWAGMRHGCRWSGPLATLPLAWASRGGIRQDPLLRRADRVIVLSELSRSTYERAGLPAERLTVVPNYVPAADDAQAAEGDGAWVVVGRLAPEENILGLLRRWPAGRRLDVVGAGPSEPACRAAAPASVRFLGVVERPALRRALPGYRGLVLPGRWVAGTVPHVYPEALAAGLPVLAFEGSAAPRAVRADGTGTVTAWDAELPAALDAAERIFPTLRAHCRGVYAKRYGEEAWVERTERLYAALTEPADG</sequence>
<dbReference type="InterPro" id="IPR050194">
    <property type="entry name" value="Glycosyltransferase_grp1"/>
</dbReference>
<reference evidence="4 5" key="1">
    <citation type="submission" date="2022-10" db="EMBL/GenBank/DDBJ databases">
        <authorList>
            <person name="Xie J."/>
            <person name="Shen N."/>
        </authorList>
    </citation>
    <scope>NUCLEOTIDE SEQUENCE [LARGE SCALE GENOMIC DNA]</scope>
    <source>
        <strain evidence="4 5">DSM 41681</strain>
    </source>
</reference>
<dbReference type="SUPFAM" id="SSF53756">
    <property type="entry name" value="UDP-Glycosyltransferase/glycogen phosphorylase"/>
    <property type="match status" value="1"/>
</dbReference>